<comment type="caution">
    <text evidence="2">The sequence shown here is derived from an EMBL/GenBank/DDBJ whole genome shotgun (WGS) entry which is preliminary data.</text>
</comment>
<dbReference type="Proteomes" id="UP000298438">
    <property type="component" value="Unassembled WGS sequence"/>
</dbReference>
<reference evidence="2 3" key="1">
    <citation type="submission" date="2019-03" db="EMBL/GenBank/DDBJ databases">
        <title>Draft Genome Sequence of Massilia arenosa sp. nov., a Novel Massilia Species Isolated from a Sandy-loam Maize Soil.</title>
        <authorList>
            <person name="Raths R."/>
            <person name="Peta V."/>
            <person name="Bucking H."/>
        </authorList>
    </citation>
    <scope>NUCLEOTIDE SEQUENCE [LARGE SCALE GENOMIC DNA]</scope>
    <source>
        <strain evidence="2 3">MC02</strain>
    </source>
</reference>
<protein>
    <recommendedName>
        <fullName evidence="4">DUF1579 domain-containing protein</fullName>
    </recommendedName>
</protein>
<feature type="signal peptide" evidence="1">
    <location>
        <begin position="1"/>
        <end position="20"/>
    </location>
</feature>
<dbReference type="OrthoDB" id="7066534at2"/>
<accession>A0A4Y9SJ41</accession>
<keyword evidence="3" id="KW-1185">Reference proteome</keyword>
<dbReference type="EMBL" id="SPVF01000106">
    <property type="protein sequence ID" value="TFW22423.1"/>
    <property type="molecule type" value="Genomic_DNA"/>
</dbReference>
<gene>
    <name evidence="2" type="ORF">E4L96_07790</name>
</gene>
<evidence type="ECO:0000313" key="3">
    <source>
        <dbReference type="Proteomes" id="UP000298438"/>
    </source>
</evidence>
<evidence type="ECO:0008006" key="4">
    <source>
        <dbReference type="Google" id="ProtNLM"/>
    </source>
</evidence>
<evidence type="ECO:0000256" key="1">
    <source>
        <dbReference type="SAM" id="SignalP"/>
    </source>
</evidence>
<dbReference type="AlphaFoldDB" id="A0A4Y9SJ41"/>
<dbReference type="RefSeq" id="WP_135206648.1">
    <property type="nucleotide sequence ID" value="NZ_SPVF01000106.1"/>
</dbReference>
<keyword evidence="1" id="KW-0732">Signal</keyword>
<organism evidence="2 3">
    <name type="scientific">Zemynaea arenosa</name>
    <dbReference type="NCBI Taxonomy" id="2561931"/>
    <lineage>
        <taxon>Bacteria</taxon>
        <taxon>Pseudomonadati</taxon>
        <taxon>Pseudomonadota</taxon>
        <taxon>Betaproteobacteria</taxon>
        <taxon>Burkholderiales</taxon>
        <taxon>Oxalobacteraceae</taxon>
        <taxon>Telluria group</taxon>
        <taxon>Zemynaea</taxon>
    </lineage>
</organism>
<feature type="chain" id="PRO_5021430738" description="DUF1579 domain-containing protein" evidence="1">
    <location>
        <begin position="21"/>
        <end position="166"/>
    </location>
</feature>
<proteinExistence type="predicted"/>
<sequence>MRFASLIPVVLFALAAPVHAAPATPLAPMAYLAGHCWKGDIPMTLSSDEHCFAWVLDGRALRDTHTVRTSGKPDVVGETTYYWNPVSKAVEYMYLDSGDTYARGAMESAANALYFPPNEQLAHGPANSYRVRWNPLGEDSIQAFTESRGKDGAWFSVFQMTLKRTK</sequence>
<evidence type="ECO:0000313" key="2">
    <source>
        <dbReference type="EMBL" id="TFW22423.1"/>
    </source>
</evidence>
<name>A0A4Y9SJ41_9BURK</name>